<name>A0A3S0QM10_9HYPH</name>
<proteinExistence type="predicted"/>
<dbReference type="AlphaFoldDB" id="A0A3S0QM10"/>
<gene>
    <name evidence="2" type="ORF">EFR84_11385</name>
</gene>
<comment type="caution">
    <text evidence="2">The sequence shown here is derived from an EMBL/GenBank/DDBJ whole genome shotgun (WGS) entry which is preliminary data.</text>
</comment>
<evidence type="ECO:0000256" key="1">
    <source>
        <dbReference type="SAM" id="Phobius"/>
    </source>
</evidence>
<accession>A0A3S0QM10</accession>
<feature type="transmembrane region" description="Helical" evidence="1">
    <location>
        <begin position="6"/>
        <end position="26"/>
    </location>
</feature>
<dbReference type="Proteomes" id="UP000278081">
    <property type="component" value="Unassembled WGS sequence"/>
</dbReference>
<protein>
    <submittedName>
        <fullName evidence="2">Uncharacterized protein</fullName>
    </submittedName>
</protein>
<feature type="transmembrane region" description="Helical" evidence="1">
    <location>
        <begin position="38"/>
        <end position="61"/>
    </location>
</feature>
<sequence>MSIELGSWVLPLGVTIIAFGFALASVKIGDIAYFSRTIFNLLIVSLAAIASLSTWLAWVLVIR</sequence>
<keyword evidence="1" id="KW-1133">Transmembrane helix</keyword>
<reference evidence="2 3" key="1">
    <citation type="submission" date="2018-11" db="EMBL/GenBank/DDBJ databases">
        <title>Rhizobium chutanense sp. nov., isolated from root nodules of Phaseolus vulgaris in China.</title>
        <authorList>
            <person name="Huo Y."/>
        </authorList>
    </citation>
    <scope>NUCLEOTIDE SEQUENCE [LARGE SCALE GENOMIC DNA]</scope>
    <source>
        <strain evidence="2 3">C16</strain>
    </source>
</reference>
<dbReference type="EMBL" id="RJTJ01000008">
    <property type="protein sequence ID" value="RUM06793.1"/>
    <property type="molecule type" value="Genomic_DNA"/>
</dbReference>
<keyword evidence="1" id="KW-0472">Membrane</keyword>
<dbReference type="RefSeq" id="WP_126908969.1">
    <property type="nucleotide sequence ID" value="NZ_ML133755.1"/>
</dbReference>
<dbReference type="OrthoDB" id="9991343at2"/>
<evidence type="ECO:0000313" key="3">
    <source>
        <dbReference type="Proteomes" id="UP000278081"/>
    </source>
</evidence>
<evidence type="ECO:0000313" key="2">
    <source>
        <dbReference type="EMBL" id="RUM06793.1"/>
    </source>
</evidence>
<keyword evidence="1" id="KW-0812">Transmembrane</keyword>
<organism evidence="2 3">
    <name type="scientific">Rhizobium chutanense</name>
    <dbReference type="NCBI Taxonomy" id="2035448"/>
    <lineage>
        <taxon>Bacteria</taxon>
        <taxon>Pseudomonadati</taxon>
        <taxon>Pseudomonadota</taxon>
        <taxon>Alphaproteobacteria</taxon>
        <taxon>Hyphomicrobiales</taxon>
        <taxon>Rhizobiaceae</taxon>
        <taxon>Rhizobium/Agrobacterium group</taxon>
        <taxon>Rhizobium</taxon>
    </lineage>
</organism>